<evidence type="ECO:0000256" key="4">
    <source>
        <dbReference type="SAM" id="MobiDB-lite"/>
    </source>
</evidence>
<keyword evidence="2" id="KW-0677">Repeat</keyword>
<feature type="compositionally biased region" description="Acidic residues" evidence="4">
    <location>
        <begin position="88"/>
        <end position="106"/>
    </location>
</feature>
<keyword evidence="7" id="KW-1185">Reference proteome</keyword>
<feature type="region of interest" description="Disordered" evidence="4">
    <location>
        <begin position="123"/>
        <end position="151"/>
    </location>
</feature>
<keyword evidence="6" id="KW-0418">Kinase</keyword>
<evidence type="ECO:0000256" key="3">
    <source>
        <dbReference type="ARBA" id="ARBA00023136"/>
    </source>
</evidence>
<gene>
    <name evidence="6" type="ORF">SEMRO_1364_G266460.1</name>
</gene>
<proteinExistence type="predicted"/>
<keyword evidence="5" id="KW-1133">Transmembrane helix</keyword>
<dbReference type="EMBL" id="CAICTM010001362">
    <property type="protein sequence ID" value="CAB9522992.1"/>
    <property type="molecule type" value="Genomic_DNA"/>
</dbReference>
<evidence type="ECO:0000313" key="6">
    <source>
        <dbReference type="EMBL" id="CAB9522992.1"/>
    </source>
</evidence>
<dbReference type="SUPFAM" id="SSF52058">
    <property type="entry name" value="L domain-like"/>
    <property type="match status" value="1"/>
</dbReference>
<dbReference type="GO" id="GO:0016301">
    <property type="term" value="F:kinase activity"/>
    <property type="evidence" value="ECO:0007669"/>
    <property type="project" value="UniProtKB-KW"/>
</dbReference>
<evidence type="ECO:0000256" key="1">
    <source>
        <dbReference type="ARBA" id="ARBA00022614"/>
    </source>
</evidence>
<dbReference type="FunFam" id="3.80.10.10:FF:000383">
    <property type="entry name" value="Leucine-rich repeat receptor protein kinase EMS1"/>
    <property type="match status" value="1"/>
</dbReference>
<sequence length="740" mass="81292">MDNTDDPKTSDEDHLMLVVASRAEEAARQLAPVNPSPVEQTDKAAEVEAEDDLMNIVAKRAENARQEILADESENLDSSMANETTEYTTEETLDDETPGDEKVEAEDDLMDIVAKRAENARREILLDESENQDSSMANETTEYTTEETLDDEKVLGEGPEQIPEQHVPGMAAPRLVVPLTNPASRQQARAPPSRPGAFALGPNMRNVPTQPDSEQSISSSGDENPLSSDDGLVEARMVEGTPDLEAATPVDPDALEQRNQRIQKQRTKHILVFILILCLAVAIAIGFSIGAKNSSTMTMSPTMYVEHEVYGIEPCDQNGEYHSLFVSGRMYKDKDLLGNIHMPAEIELLTNLRNLHLAFNASISASSLFPSTIFRMAHLRALEYAEWGLVGGIPSELGLMSELKTLNLRYNRLSGTIPTEIRMDSLERLMLSYNLFSASIPTEIGLANKLKSLSIMRSSLVGTLPSELGLLTGLTALKLNENQYLSGSIPTEIGLLSHLEELRLYYTDLTGRIPTEFGALNQMTRLMAFRNSLSGALPSQLGVMVNLHTLSMEENRFTGTVPSELGLLRNWSSFFSRFFLHDNALTGTLPTELGLMTNVTEFRIEKNSLSGQIPSELASLSRLSNLYFSHNNFSGSVPSEYGLFGNLERLQLEELPLLSNSLPTELSMVTTLGVLNISGTGIEGIIPPGLCHFQNSSCSFGSDPNLVLIFPDLFRCHLVFECTDSLCGCDCPCLEENGET</sequence>
<feature type="compositionally biased region" description="Polar residues" evidence="4">
    <location>
        <begin position="206"/>
        <end position="227"/>
    </location>
</feature>
<dbReference type="InterPro" id="IPR052592">
    <property type="entry name" value="LRR-RLK"/>
</dbReference>
<protein>
    <submittedName>
        <fullName evidence="6">LRR receptor-like serine threonine-protein kinase</fullName>
    </submittedName>
</protein>
<dbReference type="Gene3D" id="3.80.10.10">
    <property type="entry name" value="Ribonuclease Inhibitor"/>
    <property type="match status" value="3"/>
</dbReference>
<dbReference type="AlphaFoldDB" id="A0A9N8EKZ3"/>
<feature type="region of interest" description="Disordered" evidence="4">
    <location>
        <begin position="182"/>
        <end position="229"/>
    </location>
</feature>
<keyword evidence="5" id="KW-0812">Transmembrane</keyword>
<feature type="region of interest" description="Disordered" evidence="4">
    <location>
        <begin position="69"/>
        <end position="106"/>
    </location>
</feature>
<comment type="caution">
    <text evidence="6">The sequence shown here is derived from an EMBL/GenBank/DDBJ whole genome shotgun (WGS) entry which is preliminary data.</text>
</comment>
<evidence type="ECO:0000256" key="2">
    <source>
        <dbReference type="ARBA" id="ARBA00022737"/>
    </source>
</evidence>
<name>A0A9N8EKZ3_9STRA</name>
<accession>A0A9N8EKZ3</accession>
<dbReference type="PANTHER" id="PTHR48054:SF82">
    <property type="entry name" value="LRR RECEPTOR-LIKE SERINE_THREONINE-PROTEIN KINASE FLS2"/>
    <property type="match status" value="1"/>
</dbReference>
<dbReference type="InterPro" id="IPR001611">
    <property type="entry name" value="Leu-rich_rpt"/>
</dbReference>
<keyword evidence="6" id="KW-0808">Transferase</keyword>
<dbReference type="Proteomes" id="UP001153069">
    <property type="component" value="Unassembled WGS sequence"/>
</dbReference>
<organism evidence="6 7">
    <name type="scientific">Seminavis robusta</name>
    <dbReference type="NCBI Taxonomy" id="568900"/>
    <lineage>
        <taxon>Eukaryota</taxon>
        <taxon>Sar</taxon>
        <taxon>Stramenopiles</taxon>
        <taxon>Ochrophyta</taxon>
        <taxon>Bacillariophyta</taxon>
        <taxon>Bacillariophyceae</taxon>
        <taxon>Bacillariophycidae</taxon>
        <taxon>Naviculales</taxon>
        <taxon>Naviculaceae</taxon>
        <taxon>Seminavis</taxon>
    </lineage>
</organism>
<evidence type="ECO:0000256" key="5">
    <source>
        <dbReference type="SAM" id="Phobius"/>
    </source>
</evidence>
<keyword evidence="3 5" id="KW-0472">Membrane</keyword>
<dbReference type="PANTHER" id="PTHR48054">
    <property type="entry name" value="RECEPTOR KINASE-LIKE PROTEIN XA21"/>
    <property type="match status" value="1"/>
</dbReference>
<dbReference type="FunFam" id="3.80.10.10:FF:000095">
    <property type="entry name" value="LRR receptor-like serine/threonine-protein kinase GSO1"/>
    <property type="match status" value="1"/>
</dbReference>
<dbReference type="InterPro" id="IPR032675">
    <property type="entry name" value="LRR_dom_sf"/>
</dbReference>
<dbReference type="Pfam" id="PF00560">
    <property type="entry name" value="LRR_1"/>
    <property type="match status" value="2"/>
</dbReference>
<dbReference type="OrthoDB" id="676979at2759"/>
<feature type="transmembrane region" description="Helical" evidence="5">
    <location>
        <begin position="270"/>
        <end position="291"/>
    </location>
</feature>
<keyword evidence="1" id="KW-0433">Leucine-rich repeat</keyword>
<evidence type="ECO:0000313" key="7">
    <source>
        <dbReference type="Proteomes" id="UP001153069"/>
    </source>
</evidence>
<reference evidence="6" key="1">
    <citation type="submission" date="2020-06" db="EMBL/GenBank/DDBJ databases">
        <authorList>
            <consortium name="Plant Systems Biology data submission"/>
        </authorList>
    </citation>
    <scope>NUCLEOTIDE SEQUENCE</scope>
    <source>
        <strain evidence="6">D6</strain>
    </source>
</reference>
<keyword evidence="6" id="KW-0675">Receptor</keyword>